<dbReference type="CDD" id="cd16664">
    <property type="entry name" value="RING-Ubox_PUB"/>
    <property type="match status" value="1"/>
</dbReference>
<dbReference type="Pfam" id="PF04564">
    <property type="entry name" value="U-box"/>
    <property type="match status" value="1"/>
</dbReference>
<dbReference type="InterPro" id="IPR003613">
    <property type="entry name" value="Ubox_domain"/>
</dbReference>
<proteinExistence type="predicted"/>
<dbReference type="InterPro" id="IPR045210">
    <property type="entry name" value="RING-Ubox_PUB"/>
</dbReference>
<dbReference type="GO" id="GO:0016567">
    <property type="term" value="P:protein ubiquitination"/>
    <property type="evidence" value="ECO:0007669"/>
    <property type="project" value="UniProtKB-UniPathway"/>
</dbReference>
<dbReference type="GO" id="GO:0061630">
    <property type="term" value="F:ubiquitin protein ligase activity"/>
    <property type="evidence" value="ECO:0007669"/>
    <property type="project" value="UniProtKB-EC"/>
</dbReference>
<dbReference type="PANTHER" id="PTHR45958:SF7">
    <property type="entry name" value="RING-TYPE E3 UBIQUITIN TRANSFERASE"/>
    <property type="match status" value="1"/>
</dbReference>
<dbReference type="Gramene" id="KQL25621">
    <property type="protein sequence ID" value="KQL25621"/>
    <property type="gene ID" value="SETIT_032533mg"/>
</dbReference>
<evidence type="ECO:0000256" key="4">
    <source>
        <dbReference type="ARBA" id="ARBA00022679"/>
    </source>
</evidence>
<dbReference type="Gene3D" id="1.25.10.10">
    <property type="entry name" value="Leucine-rich Repeat Variant"/>
    <property type="match status" value="3"/>
</dbReference>
<reference evidence="8" key="1">
    <citation type="journal article" date="2012" name="Nat. Biotechnol.">
        <title>Reference genome sequence of the model plant Setaria.</title>
        <authorList>
            <person name="Bennetzen J.L."/>
            <person name="Schmutz J."/>
            <person name="Wang H."/>
            <person name="Percifield R."/>
            <person name="Hawkins J."/>
            <person name="Pontaroli A.C."/>
            <person name="Estep M."/>
            <person name="Feng L."/>
            <person name="Vaughn J.N."/>
            <person name="Grimwood J."/>
            <person name="Jenkins J."/>
            <person name="Barry K."/>
            <person name="Lindquist E."/>
            <person name="Hellsten U."/>
            <person name="Deshpande S."/>
            <person name="Wang X."/>
            <person name="Wu X."/>
            <person name="Mitros T."/>
            <person name="Triplett J."/>
            <person name="Yang X."/>
            <person name="Ye C.Y."/>
            <person name="Mauro-Herrera M."/>
            <person name="Wang L."/>
            <person name="Li P."/>
            <person name="Sharma M."/>
            <person name="Sharma R."/>
            <person name="Ronald P.C."/>
            <person name="Panaud O."/>
            <person name="Kellogg E.A."/>
            <person name="Brutnell T.P."/>
            <person name="Doust A.N."/>
            <person name="Tuskan G.A."/>
            <person name="Rokhsar D."/>
            <person name="Devos K.M."/>
        </authorList>
    </citation>
    <scope>NUCLEOTIDE SEQUENCE [LARGE SCALE GENOMIC DNA]</scope>
    <source>
        <strain evidence="8">cv. Yugu1</strain>
    </source>
</reference>
<dbReference type="SMART" id="SM00504">
    <property type="entry name" value="Ubox"/>
    <property type="match status" value="1"/>
</dbReference>
<feature type="domain" description="U-box" evidence="6">
    <location>
        <begin position="175"/>
        <end position="254"/>
    </location>
</feature>
<dbReference type="InterPro" id="IPR016024">
    <property type="entry name" value="ARM-type_fold"/>
</dbReference>
<dbReference type="InterPro" id="IPR052608">
    <property type="entry name" value="U-box_domain_protein"/>
</dbReference>
<accession>K4A0Z2</accession>
<dbReference type="EC" id="2.3.2.27" evidence="3"/>
<dbReference type="HOGENOM" id="CLU_004912_0_0_1"/>
<organism evidence="7 8">
    <name type="scientific">Setaria italica</name>
    <name type="common">Foxtail millet</name>
    <name type="synonym">Panicum italicum</name>
    <dbReference type="NCBI Taxonomy" id="4555"/>
    <lineage>
        <taxon>Eukaryota</taxon>
        <taxon>Viridiplantae</taxon>
        <taxon>Streptophyta</taxon>
        <taxon>Embryophyta</taxon>
        <taxon>Tracheophyta</taxon>
        <taxon>Spermatophyta</taxon>
        <taxon>Magnoliopsida</taxon>
        <taxon>Liliopsida</taxon>
        <taxon>Poales</taxon>
        <taxon>Poaceae</taxon>
        <taxon>PACMAD clade</taxon>
        <taxon>Panicoideae</taxon>
        <taxon>Panicodae</taxon>
        <taxon>Paniceae</taxon>
        <taxon>Cenchrinae</taxon>
        <taxon>Setaria</taxon>
    </lineage>
</organism>
<evidence type="ECO:0000259" key="6">
    <source>
        <dbReference type="PROSITE" id="PS51698"/>
    </source>
</evidence>
<dbReference type="PROSITE" id="PS51698">
    <property type="entry name" value="U_BOX"/>
    <property type="match status" value="1"/>
</dbReference>
<feature type="region of interest" description="Disordered" evidence="5">
    <location>
        <begin position="111"/>
        <end position="168"/>
    </location>
</feature>
<feature type="compositionally biased region" description="Low complexity" evidence="5">
    <location>
        <begin position="147"/>
        <end position="157"/>
    </location>
</feature>
<dbReference type="InterPro" id="IPR013083">
    <property type="entry name" value="Znf_RING/FYVE/PHD"/>
</dbReference>
<evidence type="ECO:0000256" key="5">
    <source>
        <dbReference type="SAM" id="MobiDB-lite"/>
    </source>
</evidence>
<dbReference type="SMART" id="SM00185">
    <property type="entry name" value="ARM"/>
    <property type="match status" value="4"/>
</dbReference>
<sequence length="976" mass="107625">MQDDDDSVISRTTGKLRDGRMFAVIHARNCVKKYYNARGSRAVHITVCPVAGLVFTVRLPRGRGPPPSASQQLAPAHVSLRASVRRHRRDPPADLSVRAAALVNQPHSRFNSSLNYAKHNPMAPSQPGHRLPLLPPPLPAPARRHPASSSSSSAPSHDTWSGTAKDRSAKKKDDRLLSAFVCPITMQVMRDPVVIETGHAYERDAIARWFSECRDLSRAPCCPITMQEVRRADLRPVLALRVAIEEWADRLQSDELRRACQWLTKDATEKEAVRALGCAVRGWSGGRAGRRVVRGEGMIQMVGSMLRSGSSVVRLKALEAIQEFAKETDQDREAVSEGDTIRTIVKFIDCEDCQERELAVSALCDLSKSEVVCGKISELNGAVLILGKVAGSKSDNPTVAEKAEKTLQNLDRCEKNAVQMAENGRLEPLLNLLIEGSPEQQLLMASSLEKIVLSNDLKTLVAQRVGSLFADVVEKGSLEAKEVAFKVLEHISTNAESAKVLIEENVLLPLFRVLSINRANLLPPRLQEAAAAVLANLVASGIDFGTVPLDGNRTLVSEDIVHSLLHLISNTSPPTQCKLLEFFDTLSSSSRTVLSIVSAIKSSGAITNLVQFVESDHQESRLASLKLIYKVSPHMDREIAQVFRASPTLLGCLVEVAFLNDGNTDEQHAALQILANLPKRDKNLTRELMEQGAFKIVARKVLSICRREAGSDIYDNILVEGLVKVLARITYVLRDEPRCISLAREYNLAALFTSLLRFNGLEEVQLVSAKALMNLSLESKYLTSTLKFDEPEQKSKLALFGRKPPSFQFCRVHSGVCSIRDSFCILEGKTVERLVHCLNHGNKKVVEAALAALCTLLEDEVEIAEGVLVLHRANGIAPIFDILKENPTGSLQHWVTWAVERILRAEEIAKDASTDRSLGSALVHAFQHGDSRTLRIAEAALKHIEKLPIFSQIIDKRPSIRGSSMGSMERFYKFDR</sequence>
<dbReference type="Proteomes" id="UP000004995">
    <property type="component" value="Unassembled WGS sequence"/>
</dbReference>
<feature type="region of interest" description="Disordered" evidence="5">
    <location>
        <begin position="63"/>
        <end position="92"/>
    </location>
</feature>
<protein>
    <recommendedName>
        <fullName evidence="3">RING-type E3 ubiquitin transferase</fullName>
        <ecNumber evidence="3">2.3.2.27</ecNumber>
    </recommendedName>
</protein>
<dbReference type="FunCoup" id="K4A0Z2">
    <property type="interactions" value="1"/>
</dbReference>
<name>K4A0Z2_SETIT</name>
<dbReference type="InterPro" id="IPR011989">
    <property type="entry name" value="ARM-like"/>
</dbReference>
<evidence type="ECO:0000256" key="3">
    <source>
        <dbReference type="ARBA" id="ARBA00012483"/>
    </source>
</evidence>
<evidence type="ECO:0000313" key="8">
    <source>
        <dbReference type="Proteomes" id="UP000004995"/>
    </source>
</evidence>
<reference evidence="7" key="2">
    <citation type="submission" date="2018-08" db="UniProtKB">
        <authorList>
            <consortium name="EnsemblPlants"/>
        </authorList>
    </citation>
    <scope>IDENTIFICATION</scope>
    <source>
        <strain evidence="7">Yugu1</strain>
    </source>
</reference>
<dbReference type="SUPFAM" id="SSF48371">
    <property type="entry name" value="ARM repeat"/>
    <property type="match status" value="2"/>
</dbReference>
<evidence type="ECO:0000256" key="2">
    <source>
        <dbReference type="ARBA" id="ARBA00004906"/>
    </source>
</evidence>
<dbReference type="EMBL" id="AGNK02001231">
    <property type="status" value="NOT_ANNOTATED_CDS"/>
    <property type="molecule type" value="Genomic_DNA"/>
</dbReference>
<evidence type="ECO:0000313" key="7">
    <source>
        <dbReference type="EnsemblPlants" id="KQL25621"/>
    </source>
</evidence>
<keyword evidence="8" id="KW-1185">Reference proteome</keyword>
<dbReference type="OMA" id="ACRWLTK"/>
<evidence type="ECO:0000256" key="1">
    <source>
        <dbReference type="ARBA" id="ARBA00000900"/>
    </source>
</evidence>
<comment type="pathway">
    <text evidence="2">Protein modification; protein ubiquitination.</text>
</comment>
<dbReference type="AlphaFoldDB" id="K4A0Z2"/>
<dbReference type="Gene3D" id="3.30.40.10">
    <property type="entry name" value="Zinc/RING finger domain, C3HC4 (zinc finger)"/>
    <property type="match status" value="1"/>
</dbReference>
<dbReference type="PANTHER" id="PTHR45958">
    <property type="entry name" value="RING-TYPE E3 UBIQUITIN TRANSFERASE"/>
    <property type="match status" value="1"/>
</dbReference>
<dbReference type="SUPFAM" id="SSF57850">
    <property type="entry name" value="RING/U-box"/>
    <property type="match status" value="1"/>
</dbReference>
<keyword evidence="4" id="KW-0808">Transferase</keyword>
<dbReference type="STRING" id="4555.K4A0Z2"/>
<dbReference type="InParanoid" id="K4A0Z2"/>
<dbReference type="UniPathway" id="UPA00143"/>
<comment type="catalytic activity">
    <reaction evidence="1">
        <text>S-ubiquitinyl-[E2 ubiquitin-conjugating enzyme]-L-cysteine + [acceptor protein]-L-lysine = [E2 ubiquitin-conjugating enzyme]-L-cysteine + N(6)-ubiquitinyl-[acceptor protein]-L-lysine.</text>
        <dbReference type="EC" id="2.3.2.27"/>
    </reaction>
</comment>
<dbReference type="EnsemblPlants" id="KQL25621">
    <property type="protein sequence ID" value="KQL25621"/>
    <property type="gene ID" value="SETIT_032533mg"/>
</dbReference>
<dbReference type="InterPro" id="IPR000225">
    <property type="entry name" value="Armadillo"/>
</dbReference>
<dbReference type="eggNOG" id="KOG0167">
    <property type="taxonomic scope" value="Eukaryota"/>
</dbReference>